<keyword evidence="7" id="KW-1185">Reference proteome</keyword>
<comment type="similarity">
    <text evidence="1">Belongs to the Tango6 family.</text>
</comment>
<organism evidence="6 7">
    <name type="scientific">Trichomonascus ciferrii</name>
    <dbReference type="NCBI Taxonomy" id="44093"/>
    <lineage>
        <taxon>Eukaryota</taxon>
        <taxon>Fungi</taxon>
        <taxon>Dikarya</taxon>
        <taxon>Ascomycota</taxon>
        <taxon>Saccharomycotina</taxon>
        <taxon>Dipodascomycetes</taxon>
        <taxon>Dipodascales</taxon>
        <taxon>Trichomonascaceae</taxon>
        <taxon>Trichomonascus</taxon>
        <taxon>Trichomonascus ciferrii complex</taxon>
    </lineage>
</organism>
<dbReference type="PANTHER" id="PTHR20959">
    <property type="entry name" value="TRANSPORT AND GOLGI ORGANIZATION PROTEIN 6 FAMILY MEMBER"/>
    <property type="match status" value="1"/>
</dbReference>
<dbReference type="GO" id="GO:0009306">
    <property type="term" value="P:protein secretion"/>
    <property type="evidence" value="ECO:0007669"/>
    <property type="project" value="TreeGrafter"/>
</dbReference>
<feature type="compositionally biased region" description="Acidic residues" evidence="4">
    <location>
        <begin position="561"/>
        <end position="572"/>
    </location>
</feature>
<evidence type="ECO:0000259" key="5">
    <source>
        <dbReference type="PROSITE" id="PS51149"/>
    </source>
</evidence>
<evidence type="ECO:0000256" key="3">
    <source>
        <dbReference type="PROSITE-ProRule" id="PRU00493"/>
    </source>
</evidence>
<feature type="region of interest" description="Disordered" evidence="4">
    <location>
        <begin position="527"/>
        <end position="572"/>
    </location>
</feature>
<dbReference type="Pfam" id="PF23565">
    <property type="entry name" value="ARM_TANGO6"/>
    <property type="match status" value="1"/>
</dbReference>
<evidence type="ECO:0000256" key="4">
    <source>
        <dbReference type="SAM" id="MobiDB-lite"/>
    </source>
</evidence>
<dbReference type="InterPro" id="IPR039600">
    <property type="entry name" value="TANGO6/Rtp1"/>
</dbReference>
<evidence type="ECO:0000313" key="6">
    <source>
        <dbReference type="EMBL" id="KAA8897866.1"/>
    </source>
</evidence>
<dbReference type="SUPFAM" id="SSF48371">
    <property type="entry name" value="ARM repeat"/>
    <property type="match status" value="1"/>
</dbReference>
<feature type="modified residue" description="Glycine radical" evidence="3">
    <location>
        <position position="32"/>
    </location>
</feature>
<dbReference type="Gene3D" id="1.25.10.10">
    <property type="entry name" value="Leucine-rich Repeat Variant"/>
    <property type="match status" value="1"/>
</dbReference>
<dbReference type="InterPro" id="IPR001150">
    <property type="entry name" value="Gly_radical"/>
</dbReference>
<feature type="domain" description="Glycine radical" evidence="5">
    <location>
        <begin position="1"/>
        <end position="57"/>
    </location>
</feature>
<gene>
    <name evidence="6" type="ORF">TRICI_006626</name>
</gene>
<dbReference type="VEuPathDB" id="FungiDB:TRICI_006626"/>
<proteinExistence type="inferred from homology"/>
<name>A0A642UJ48_9ASCO</name>
<dbReference type="InterPro" id="IPR057407">
    <property type="entry name" value="HEAT_TANGO6"/>
</dbReference>
<protein>
    <recommendedName>
        <fullName evidence="5">Glycine radical domain-containing protein</fullName>
    </recommendedName>
</protein>
<dbReference type="InterPro" id="IPR016024">
    <property type="entry name" value="ARM-type_fold"/>
</dbReference>
<evidence type="ECO:0000256" key="2">
    <source>
        <dbReference type="ARBA" id="ARBA00022818"/>
    </source>
</evidence>
<dbReference type="PROSITE" id="PS51149">
    <property type="entry name" value="GLY_RADICAL_2"/>
    <property type="match status" value="1"/>
</dbReference>
<dbReference type="EMBL" id="SWFS01000551">
    <property type="protein sequence ID" value="KAA8897866.1"/>
    <property type="molecule type" value="Genomic_DNA"/>
</dbReference>
<dbReference type="Proteomes" id="UP000761534">
    <property type="component" value="Unassembled WGS sequence"/>
</dbReference>
<keyword evidence="2 3" id="KW-0556">Organic radical</keyword>
<reference evidence="6" key="1">
    <citation type="journal article" date="2019" name="G3 (Bethesda)">
        <title>Genome Assemblies of Two Rare Opportunistic Yeast Pathogens: Diutina rugosa (syn. Candida rugosa) and Trichomonascus ciferrii (syn. Candida ciferrii).</title>
        <authorList>
            <person name="Mixao V."/>
            <person name="Saus E."/>
            <person name="Hansen A.P."/>
            <person name="Lass-Florl C."/>
            <person name="Gabaldon T."/>
        </authorList>
    </citation>
    <scope>NUCLEOTIDE SEQUENCE</scope>
    <source>
        <strain evidence="6">CBS 4856</strain>
    </source>
</reference>
<dbReference type="InterPro" id="IPR011989">
    <property type="entry name" value="ARM-like"/>
</dbReference>
<dbReference type="OrthoDB" id="39591at2759"/>
<dbReference type="InterPro" id="IPR019451">
    <property type="entry name" value="Rtp1_C1"/>
</dbReference>
<dbReference type="Pfam" id="PF10363">
    <property type="entry name" value="RTP1_C1"/>
    <property type="match status" value="1"/>
</dbReference>
<comment type="caution">
    <text evidence="6">The sequence shown here is derived from an EMBL/GenBank/DDBJ whole genome shotgun (WGS) entry which is preliminary data.</text>
</comment>
<evidence type="ECO:0000256" key="1">
    <source>
        <dbReference type="ARBA" id="ARBA00005724"/>
    </source>
</evidence>
<dbReference type="PANTHER" id="PTHR20959:SF1">
    <property type="entry name" value="TRANSPORT AND GOLGI ORGANIZATION PROTEIN 6 HOMOLOG"/>
    <property type="match status" value="1"/>
</dbReference>
<dbReference type="GO" id="GO:0003824">
    <property type="term" value="F:catalytic activity"/>
    <property type="evidence" value="ECO:0007669"/>
    <property type="project" value="InterPro"/>
</dbReference>
<accession>A0A642UJ48</accession>
<evidence type="ECO:0000313" key="7">
    <source>
        <dbReference type="Proteomes" id="UP000761534"/>
    </source>
</evidence>
<sequence length="893" mass="99632">MTSLDEVFREAKEWTEHIEENEQEDIVRRILGYMERVQELTPKESSEVISISLHDMKTFNKLTNLLIVEGIYPSLSEYVGVPLAQRSKDVKEAKCIKSRDPGGMLQLIVAKLVSILSQRGDVRDLLLLGTYTADFLAAAIELGYNPDYSSNTKRRDTGRRQFVEMTKQMDTYALFTYYSSLLRPNQAPKWFNNVVSRQLALLPILRTHDGVKSLIEFVSGMRDKDQISLQELDHATRILKSIPRGVPIDEYCDKIGTQLFEILANHITNTNSSMVSSTVYIIHNLYEEAPNILKGFENTIIGRIAPKSSSAGSLKDSSPKVDEDEVDKALQVVACLLKNPHDCMMGRIIPTILQSLWVLYCYLDRAKRPKNTILALIQSIVKANSRQIQILLKSLLVQSIGDYVFGPGPNGGIEIRPFDASSQLVETMDLITQLDKRVDLLVGIIADLDDSIVSNVFVQVIRRWLVSDKNTIVPEDESPFVSLANVKILEKLTQDHKSKLMKSPSEIIEVLGSILAQYALKLEDAPPVDANNADSDDEDELEAPPISSAKRSQGGLGACPQDDDSDDEDEEAEQLEIVSLSLSLISGIAMEDIEDVDRRLLTTLTPQLKSIVAKAQETLRFKAQNALQFIGDPTTTENETTDKSSSETLKKALKSLEDPLVPIKAHGLHLLRGLIEQKDSVLPFDTAVQILMNQVDNEDSFIYLNTIKCLETLADVYTPPRVLPILLGYYSDGEVELDSRLRTGEVLLRVVQRMNKTFVGQCADMLVETMVSIISNSSGNDDRLRMSAMSILSMTCEINPMGVSQTNMMDAVDCSVGVLTFEKAEIMRRSAVVLIASLVKGLDSLDWVPRQHLQTVLTRIEHAKHVDDDPLVRSQAGTVLELIQDKRMDELGI</sequence>
<dbReference type="AlphaFoldDB" id="A0A642UJ48"/>